<accession>A0A5A7R6U4</accession>
<evidence type="ECO:0000313" key="1">
    <source>
        <dbReference type="EMBL" id="GER52417.1"/>
    </source>
</evidence>
<dbReference type="Proteomes" id="UP000325081">
    <property type="component" value="Unassembled WGS sequence"/>
</dbReference>
<gene>
    <name evidence="1" type="ORF">STAS_29867</name>
</gene>
<evidence type="ECO:0000313" key="2">
    <source>
        <dbReference type="Proteomes" id="UP000325081"/>
    </source>
</evidence>
<reference evidence="2" key="1">
    <citation type="journal article" date="2019" name="Curr. Biol.">
        <title>Genome Sequence of Striga asiatica Provides Insight into the Evolution of Plant Parasitism.</title>
        <authorList>
            <person name="Yoshida S."/>
            <person name="Kim S."/>
            <person name="Wafula E.K."/>
            <person name="Tanskanen J."/>
            <person name="Kim Y.M."/>
            <person name="Honaas L."/>
            <person name="Yang Z."/>
            <person name="Spallek T."/>
            <person name="Conn C.E."/>
            <person name="Ichihashi Y."/>
            <person name="Cheong K."/>
            <person name="Cui S."/>
            <person name="Der J.P."/>
            <person name="Gundlach H."/>
            <person name="Jiao Y."/>
            <person name="Hori C."/>
            <person name="Ishida J.K."/>
            <person name="Kasahara H."/>
            <person name="Kiba T."/>
            <person name="Kim M.S."/>
            <person name="Koo N."/>
            <person name="Laohavisit A."/>
            <person name="Lee Y.H."/>
            <person name="Lumba S."/>
            <person name="McCourt P."/>
            <person name="Mortimer J.C."/>
            <person name="Mutuku J.M."/>
            <person name="Nomura T."/>
            <person name="Sasaki-Sekimoto Y."/>
            <person name="Seto Y."/>
            <person name="Wang Y."/>
            <person name="Wakatake T."/>
            <person name="Sakakibara H."/>
            <person name="Demura T."/>
            <person name="Yamaguchi S."/>
            <person name="Yoneyama K."/>
            <person name="Manabe R.I."/>
            <person name="Nelson D.C."/>
            <person name="Schulman A.H."/>
            <person name="Timko M.P."/>
            <person name="dePamphilis C.W."/>
            <person name="Choi D."/>
            <person name="Shirasu K."/>
        </authorList>
    </citation>
    <scope>NUCLEOTIDE SEQUENCE [LARGE SCALE GENOMIC DNA]</scope>
    <source>
        <strain evidence="2">cv. UVA1</strain>
    </source>
</reference>
<dbReference type="AlphaFoldDB" id="A0A5A7R6U4"/>
<dbReference type="EMBL" id="BKCP01010292">
    <property type="protein sequence ID" value="GER52417.1"/>
    <property type="molecule type" value="Genomic_DNA"/>
</dbReference>
<keyword evidence="2" id="KW-1185">Reference proteome</keyword>
<organism evidence="1 2">
    <name type="scientific">Striga asiatica</name>
    <name type="common">Asiatic witchweed</name>
    <name type="synonym">Buchnera asiatica</name>
    <dbReference type="NCBI Taxonomy" id="4170"/>
    <lineage>
        <taxon>Eukaryota</taxon>
        <taxon>Viridiplantae</taxon>
        <taxon>Streptophyta</taxon>
        <taxon>Embryophyta</taxon>
        <taxon>Tracheophyta</taxon>
        <taxon>Spermatophyta</taxon>
        <taxon>Magnoliopsida</taxon>
        <taxon>eudicotyledons</taxon>
        <taxon>Gunneridae</taxon>
        <taxon>Pentapetalae</taxon>
        <taxon>asterids</taxon>
        <taxon>lamiids</taxon>
        <taxon>Lamiales</taxon>
        <taxon>Orobanchaceae</taxon>
        <taxon>Buchnereae</taxon>
        <taxon>Striga</taxon>
    </lineage>
</organism>
<sequence length="104" mass="11592">MAAVTPVSLERSLWPVLRSSIPGRMTRGPRDGVQQEQRCLLRWIAGAEPKWSRASWRYMSSKRSPWLALGMFVPEGMPTRRPHCGDGLDRSVLADMDAGAEPDG</sequence>
<protein>
    <submittedName>
        <fullName evidence="1">Transcriptional regulator</fullName>
    </submittedName>
</protein>
<name>A0A5A7R6U4_STRAF</name>
<comment type="caution">
    <text evidence="1">The sequence shown here is derived from an EMBL/GenBank/DDBJ whole genome shotgun (WGS) entry which is preliminary data.</text>
</comment>
<proteinExistence type="predicted"/>